<organism evidence="1 2">
    <name type="scientific">Thiothrix eikelboomii</name>
    <dbReference type="NCBI Taxonomy" id="92487"/>
    <lineage>
        <taxon>Bacteria</taxon>
        <taxon>Pseudomonadati</taxon>
        <taxon>Pseudomonadota</taxon>
        <taxon>Gammaproteobacteria</taxon>
        <taxon>Thiotrichales</taxon>
        <taxon>Thiotrichaceae</taxon>
        <taxon>Thiothrix</taxon>
    </lineage>
</organism>
<dbReference type="EMBL" id="FUYB01000002">
    <property type="protein sequence ID" value="SKA69452.1"/>
    <property type="molecule type" value="Genomic_DNA"/>
</dbReference>
<dbReference type="AlphaFoldDB" id="A0A1T4VWS0"/>
<dbReference type="Pfam" id="PF10932">
    <property type="entry name" value="DUF2783"/>
    <property type="match status" value="1"/>
</dbReference>
<dbReference type="RefSeq" id="WP_143594219.1">
    <property type="nucleotide sequence ID" value="NZ_FUYB01000002.1"/>
</dbReference>
<dbReference type="Proteomes" id="UP000190460">
    <property type="component" value="Unassembled WGS sequence"/>
</dbReference>
<evidence type="ECO:0008006" key="3">
    <source>
        <dbReference type="Google" id="ProtNLM"/>
    </source>
</evidence>
<reference evidence="1 2" key="1">
    <citation type="submission" date="2017-02" db="EMBL/GenBank/DDBJ databases">
        <authorList>
            <person name="Peterson S.W."/>
        </authorList>
    </citation>
    <scope>NUCLEOTIDE SEQUENCE [LARGE SCALE GENOMIC DNA]</scope>
    <source>
        <strain evidence="1 2">ATCC 49788</strain>
    </source>
</reference>
<proteinExistence type="predicted"/>
<sequence length="60" mass="6458">MSQLGLAELEAVYDALAAAINQVGTEQESLFLTKLVLLLANQLGDQTQIEQAITTALRDL</sequence>
<dbReference type="STRING" id="92487.SAMN02745130_00471"/>
<protein>
    <recommendedName>
        <fullName evidence="3">DUF2783 domain-containing protein</fullName>
    </recommendedName>
</protein>
<gene>
    <name evidence="1" type="ORF">SAMN02745130_00471</name>
</gene>
<accession>A0A1T4VWS0</accession>
<dbReference type="InterPro" id="IPR021233">
    <property type="entry name" value="DUF2783"/>
</dbReference>
<keyword evidence="2" id="KW-1185">Reference proteome</keyword>
<name>A0A1T4VWS0_9GAMM</name>
<evidence type="ECO:0000313" key="1">
    <source>
        <dbReference type="EMBL" id="SKA69452.1"/>
    </source>
</evidence>
<evidence type="ECO:0000313" key="2">
    <source>
        <dbReference type="Proteomes" id="UP000190460"/>
    </source>
</evidence>